<comment type="caution">
    <text evidence="10">The sequence shown here is derived from an EMBL/GenBank/DDBJ whole genome shotgun (WGS) entry which is preliminary data.</text>
</comment>
<dbReference type="AlphaFoldDB" id="A0A8J3PCT8"/>
<evidence type="ECO:0000256" key="7">
    <source>
        <dbReference type="PIRSR" id="PIRSR038994-2"/>
    </source>
</evidence>
<keyword evidence="2 8" id="KW-0479">Metal-binding</keyword>
<dbReference type="Gene3D" id="3.20.20.140">
    <property type="entry name" value="Metal-dependent hydrolases"/>
    <property type="match status" value="1"/>
</dbReference>
<evidence type="ECO:0000259" key="9">
    <source>
        <dbReference type="Pfam" id="PF01979"/>
    </source>
</evidence>
<dbReference type="Gene3D" id="2.30.40.10">
    <property type="entry name" value="Urease, subunit C, domain 1"/>
    <property type="match status" value="1"/>
</dbReference>
<dbReference type="Pfam" id="PF01979">
    <property type="entry name" value="Amidohydro_1"/>
    <property type="match status" value="1"/>
</dbReference>
<dbReference type="PANTHER" id="PTHR11113:SF14">
    <property type="entry name" value="N-ACETYLGLUCOSAMINE-6-PHOSPHATE DEACETYLASE"/>
    <property type="match status" value="1"/>
</dbReference>
<comment type="cofactor">
    <cofactor evidence="8">
        <name>a divalent metal cation</name>
        <dbReference type="ChEBI" id="CHEBI:60240"/>
    </cofactor>
    <text evidence="8">Binds 1 divalent metal cation per subunit.</text>
</comment>
<dbReference type="PIRSF" id="PIRSF038994">
    <property type="entry name" value="NagA"/>
    <property type="match status" value="1"/>
</dbReference>
<feature type="binding site" evidence="7">
    <location>
        <begin position="292"/>
        <end position="294"/>
    </location>
    <ligand>
        <name>substrate</name>
    </ligand>
</feature>
<feature type="binding site" evidence="8">
    <location>
        <position position="201"/>
    </location>
    <ligand>
        <name>Zn(2+)</name>
        <dbReference type="ChEBI" id="CHEBI:29105"/>
    </ligand>
</feature>
<keyword evidence="4 5" id="KW-0119">Carbohydrate metabolism</keyword>
<feature type="active site" description="Proton donor/acceptor" evidence="6">
    <location>
        <position position="258"/>
    </location>
</feature>
<name>A0A8J3PCT8_9ACTN</name>
<accession>A0A8J3PCT8</accession>
<sequence>MTATVLSGTLILPDGPLDGWLRIEDGLITDLGSGTVAGAQHTDGYLLPGLVDMHCHGGGGGAFEVGETAARRAAAFHAAHGTTTVVASLGSTTHPALLDQVRALAPLVRDQTIAGVHLEGPYLSTTRRGAHSLDHVRTPDSRELAEVLAVGGVRMVTVAPELPGAAEMIAGLPCVAALGHTDATYAQATAGIAAGATVATHLFNGMRPVHHRDGGVAVACLEDEQVTCELICDGHHVSPEMVRLAFRAAPGRVALITDACVAAGMPDGDYRVGTEPVRVVAGEVRTTDGRSLAGSGLTLLAAVTNAVRFGIALADAVHAASAVPAAALGLADRGRLAVGLRADLVVTDRALHVRRVLRQGRSAGSAA</sequence>
<feature type="domain" description="Amidohydrolase-related" evidence="9">
    <location>
        <begin position="45"/>
        <end position="351"/>
    </location>
</feature>
<evidence type="ECO:0000256" key="8">
    <source>
        <dbReference type="PIRSR" id="PIRSR038994-3"/>
    </source>
</evidence>
<dbReference type="GO" id="GO:0046872">
    <property type="term" value="F:metal ion binding"/>
    <property type="evidence" value="ECO:0007669"/>
    <property type="project" value="UniProtKB-KW"/>
</dbReference>
<dbReference type="SUPFAM" id="SSF51338">
    <property type="entry name" value="Composite domain of metallo-dependent hydrolases"/>
    <property type="match status" value="1"/>
</dbReference>
<dbReference type="GO" id="GO:0008448">
    <property type="term" value="F:N-acetylglucosamine-6-phosphate deacetylase activity"/>
    <property type="evidence" value="ECO:0007669"/>
    <property type="project" value="InterPro"/>
</dbReference>
<evidence type="ECO:0000256" key="4">
    <source>
        <dbReference type="ARBA" id="ARBA00023277"/>
    </source>
</evidence>
<feature type="binding site" evidence="7">
    <location>
        <begin position="204"/>
        <end position="205"/>
    </location>
    <ligand>
        <name>substrate</name>
    </ligand>
</feature>
<dbReference type="GO" id="GO:0006046">
    <property type="term" value="P:N-acetylglucosamine catabolic process"/>
    <property type="evidence" value="ECO:0007669"/>
    <property type="project" value="TreeGrafter"/>
</dbReference>
<dbReference type="Proteomes" id="UP000660339">
    <property type="component" value="Unassembled WGS sequence"/>
</dbReference>
<evidence type="ECO:0000313" key="11">
    <source>
        <dbReference type="Proteomes" id="UP000660339"/>
    </source>
</evidence>
<gene>
    <name evidence="10" type="primary">nagA</name>
    <name evidence="10" type="ORF">Cme02nite_03210</name>
</gene>
<evidence type="ECO:0000256" key="3">
    <source>
        <dbReference type="ARBA" id="ARBA00022801"/>
    </source>
</evidence>
<evidence type="ECO:0000256" key="5">
    <source>
        <dbReference type="PIRNR" id="PIRNR038994"/>
    </source>
</evidence>
<feature type="binding site" evidence="7">
    <location>
        <position position="130"/>
    </location>
    <ligand>
        <name>substrate</name>
    </ligand>
</feature>
<dbReference type="InterPro" id="IPR011059">
    <property type="entry name" value="Metal-dep_hydrolase_composite"/>
</dbReference>
<dbReference type="InterPro" id="IPR003764">
    <property type="entry name" value="GlcNAc_6-P_deAcase"/>
</dbReference>
<feature type="binding site" evidence="7">
    <location>
        <position position="236"/>
    </location>
    <ligand>
        <name>substrate</name>
    </ligand>
</feature>
<reference evidence="10" key="1">
    <citation type="submission" date="2021-01" db="EMBL/GenBank/DDBJ databases">
        <title>Whole genome shotgun sequence of Catellatospora methionotrophica NBRC 14553.</title>
        <authorList>
            <person name="Komaki H."/>
            <person name="Tamura T."/>
        </authorList>
    </citation>
    <scope>NUCLEOTIDE SEQUENCE</scope>
    <source>
        <strain evidence="10">NBRC 14553</strain>
    </source>
</reference>
<comment type="similarity">
    <text evidence="1 5">Belongs to the metallo-dependent hydrolases superfamily. NagA family.</text>
</comment>
<organism evidence="10 11">
    <name type="scientific">Catellatospora methionotrophica</name>
    <dbReference type="NCBI Taxonomy" id="121620"/>
    <lineage>
        <taxon>Bacteria</taxon>
        <taxon>Bacillati</taxon>
        <taxon>Actinomycetota</taxon>
        <taxon>Actinomycetes</taxon>
        <taxon>Micromonosporales</taxon>
        <taxon>Micromonosporaceae</taxon>
        <taxon>Catellatospora</taxon>
    </lineage>
</organism>
<proteinExistence type="inferred from homology"/>
<dbReference type="SUPFAM" id="SSF51556">
    <property type="entry name" value="Metallo-dependent hydrolases"/>
    <property type="match status" value="1"/>
</dbReference>
<evidence type="ECO:0000313" key="10">
    <source>
        <dbReference type="EMBL" id="GIG11989.1"/>
    </source>
</evidence>
<evidence type="ECO:0000256" key="1">
    <source>
        <dbReference type="ARBA" id="ARBA00010716"/>
    </source>
</evidence>
<protein>
    <submittedName>
        <fullName evidence="10">N-acetylglucosamine-6-phosphate deacetylase</fullName>
    </submittedName>
</protein>
<keyword evidence="11" id="KW-1185">Reference proteome</keyword>
<evidence type="ECO:0000256" key="6">
    <source>
        <dbReference type="PIRSR" id="PIRSR038994-1"/>
    </source>
</evidence>
<dbReference type="EMBL" id="BONJ01000001">
    <property type="protein sequence ID" value="GIG11989.1"/>
    <property type="molecule type" value="Genomic_DNA"/>
</dbReference>
<dbReference type="InterPro" id="IPR032466">
    <property type="entry name" value="Metal_Hydrolase"/>
</dbReference>
<dbReference type="PANTHER" id="PTHR11113">
    <property type="entry name" value="N-ACETYLGLUCOSAMINE-6-PHOSPHATE DEACETYLASE"/>
    <property type="match status" value="1"/>
</dbReference>
<dbReference type="InterPro" id="IPR006680">
    <property type="entry name" value="Amidohydro-rel"/>
</dbReference>
<feature type="binding site" evidence="7">
    <location>
        <position position="212"/>
    </location>
    <ligand>
        <name>substrate</name>
    </ligand>
</feature>
<feature type="binding site" evidence="8">
    <location>
        <position position="119"/>
    </location>
    <ligand>
        <name>Zn(2+)</name>
        <dbReference type="ChEBI" id="CHEBI:29105"/>
    </ligand>
</feature>
<feature type="binding site" evidence="8">
    <location>
        <position position="180"/>
    </location>
    <ligand>
        <name>Zn(2+)</name>
        <dbReference type="ChEBI" id="CHEBI:29105"/>
    </ligand>
</feature>
<keyword evidence="3 5" id="KW-0378">Hydrolase</keyword>
<dbReference type="RefSeq" id="WP_166380442.1">
    <property type="nucleotide sequence ID" value="NZ_BAAATT010000011.1"/>
</dbReference>
<evidence type="ECO:0000256" key="2">
    <source>
        <dbReference type="ARBA" id="ARBA00022723"/>
    </source>
</evidence>